<dbReference type="Proteomes" id="UP000548326">
    <property type="component" value="Unassembled WGS sequence"/>
</dbReference>
<evidence type="ECO:0000313" key="2">
    <source>
        <dbReference type="Proteomes" id="UP000548326"/>
    </source>
</evidence>
<protein>
    <submittedName>
        <fullName evidence="1">Uncharacterized protein</fullName>
    </submittedName>
</protein>
<accession>A0A841JBP7</accession>
<dbReference type="EMBL" id="JACHCA010000001">
    <property type="protein sequence ID" value="MBB6125905.1"/>
    <property type="molecule type" value="Genomic_DNA"/>
</dbReference>
<name>A0A841JBP7_9SPHI</name>
<organism evidence="1 2">
    <name type="scientific">Mucilaginibacter lappiensis</name>
    <dbReference type="NCBI Taxonomy" id="354630"/>
    <lineage>
        <taxon>Bacteria</taxon>
        <taxon>Pseudomonadati</taxon>
        <taxon>Bacteroidota</taxon>
        <taxon>Sphingobacteriia</taxon>
        <taxon>Sphingobacteriales</taxon>
        <taxon>Sphingobacteriaceae</taxon>
        <taxon>Mucilaginibacter</taxon>
    </lineage>
</organism>
<reference evidence="1 2" key="1">
    <citation type="submission" date="2020-08" db="EMBL/GenBank/DDBJ databases">
        <title>Genomic Encyclopedia of Type Strains, Phase IV (KMG-V): Genome sequencing to study the core and pangenomes of soil and plant-associated prokaryotes.</title>
        <authorList>
            <person name="Whitman W."/>
        </authorList>
    </citation>
    <scope>NUCLEOTIDE SEQUENCE [LARGE SCALE GENOMIC DNA]</scope>
    <source>
        <strain evidence="1 2">MP601</strain>
    </source>
</reference>
<comment type="caution">
    <text evidence="1">The sequence shown here is derived from an EMBL/GenBank/DDBJ whole genome shotgun (WGS) entry which is preliminary data.</text>
</comment>
<dbReference type="AlphaFoldDB" id="A0A841JBP7"/>
<proteinExistence type="predicted"/>
<sequence length="73" mass="8642">MVFVQRTANEDSRGERYWTPTLCLQVIESIGEELIRDRLREIYKEKFASSLNIDVKLDALKAEVALLEYDRHR</sequence>
<gene>
    <name evidence="1" type="ORF">HDF22_000006</name>
</gene>
<evidence type="ECO:0000313" key="1">
    <source>
        <dbReference type="EMBL" id="MBB6125905.1"/>
    </source>
</evidence>